<accession>A0A6J4LIE6</accession>
<dbReference type="EMBL" id="CADCTQ010000632">
    <property type="protein sequence ID" value="CAA9333779.1"/>
    <property type="molecule type" value="Genomic_DNA"/>
</dbReference>
<protein>
    <submittedName>
        <fullName evidence="2">Uncharacterized protein</fullName>
    </submittedName>
</protein>
<feature type="non-terminal residue" evidence="2">
    <location>
        <position position="1"/>
    </location>
</feature>
<proteinExistence type="predicted"/>
<organism evidence="2">
    <name type="scientific">uncultured Cytophagales bacterium</name>
    <dbReference type="NCBI Taxonomy" id="158755"/>
    <lineage>
        <taxon>Bacteria</taxon>
        <taxon>Pseudomonadati</taxon>
        <taxon>Bacteroidota</taxon>
        <taxon>Sphingobacteriia</taxon>
        <taxon>Sphingobacteriales</taxon>
        <taxon>environmental samples</taxon>
    </lineage>
</organism>
<evidence type="ECO:0000256" key="1">
    <source>
        <dbReference type="SAM" id="MobiDB-lite"/>
    </source>
</evidence>
<reference evidence="2" key="1">
    <citation type="submission" date="2020-02" db="EMBL/GenBank/DDBJ databases">
        <authorList>
            <person name="Meier V. D."/>
        </authorList>
    </citation>
    <scope>NUCLEOTIDE SEQUENCE</scope>
    <source>
        <strain evidence="2">AVDCRST_MAG56</strain>
    </source>
</reference>
<feature type="compositionally biased region" description="Basic and acidic residues" evidence="1">
    <location>
        <begin position="18"/>
        <end position="39"/>
    </location>
</feature>
<evidence type="ECO:0000313" key="2">
    <source>
        <dbReference type="EMBL" id="CAA9333779.1"/>
    </source>
</evidence>
<name>A0A6J4LIE6_9SPHI</name>
<gene>
    <name evidence="2" type="ORF">AVDCRST_MAG56-7591</name>
</gene>
<feature type="region of interest" description="Disordered" evidence="1">
    <location>
        <begin position="1"/>
        <end position="39"/>
    </location>
</feature>
<feature type="non-terminal residue" evidence="2">
    <location>
        <position position="39"/>
    </location>
</feature>
<sequence>DSTSTLHAPLPLLPAVRRQADRKDRATGGRRAERRAAGM</sequence>
<dbReference type="AlphaFoldDB" id="A0A6J4LIE6"/>